<feature type="transmembrane region" description="Helical" evidence="2">
    <location>
        <begin position="20"/>
        <end position="39"/>
    </location>
</feature>
<evidence type="ECO:0000256" key="1">
    <source>
        <dbReference type="SAM" id="MobiDB-lite"/>
    </source>
</evidence>
<dbReference type="EMBL" id="JAPMKX010000001">
    <property type="protein sequence ID" value="MCX7537391.1"/>
    <property type="molecule type" value="Genomic_DNA"/>
</dbReference>
<dbReference type="Proteomes" id="UP001070238">
    <property type="component" value="Unassembled WGS sequence"/>
</dbReference>
<evidence type="ECO:0000313" key="3">
    <source>
        <dbReference type="EMBL" id="MCX7537391.1"/>
    </source>
</evidence>
<keyword evidence="2" id="KW-0472">Membrane</keyword>
<evidence type="ECO:0000256" key="2">
    <source>
        <dbReference type="SAM" id="Phobius"/>
    </source>
</evidence>
<sequence length="150" mass="16414">MTDNQTLAFRRPPRSNRKAVFSWIAVGLGLCGLLSSFGDSGVVDVLSSIIFSAGIALPGAMWLWYEEQDKKACERARRDRELDRYLTETDRLLLGRVGPREPELVHRRWGPIWIAALVLLSVGGSLDPSPSTGDPGSGHSVTVDHGTVDN</sequence>
<feature type="region of interest" description="Disordered" evidence="1">
    <location>
        <begin position="128"/>
        <end position="150"/>
    </location>
</feature>
<protein>
    <submittedName>
        <fullName evidence="3">Uncharacterized protein</fullName>
    </submittedName>
</protein>
<keyword evidence="2" id="KW-0812">Transmembrane</keyword>
<gene>
    <name evidence="3" type="ORF">OS123_02360</name>
</gene>
<evidence type="ECO:0000313" key="4">
    <source>
        <dbReference type="Proteomes" id="UP001070238"/>
    </source>
</evidence>
<comment type="caution">
    <text evidence="3">The sequence shown here is derived from an EMBL/GenBank/DDBJ whole genome shotgun (WGS) entry which is preliminary data.</text>
</comment>
<organism evidence="3 4">
    <name type="scientific">Corynebacterium antarcticum</name>
    <dbReference type="NCBI Taxonomy" id="2800405"/>
    <lineage>
        <taxon>Bacteria</taxon>
        <taxon>Bacillati</taxon>
        <taxon>Actinomycetota</taxon>
        <taxon>Actinomycetes</taxon>
        <taxon>Mycobacteriales</taxon>
        <taxon>Corynebacteriaceae</taxon>
        <taxon>Corynebacterium</taxon>
    </lineage>
</organism>
<name>A0A9Q4CAZ4_9CORY</name>
<dbReference type="AlphaFoldDB" id="A0A9Q4CAZ4"/>
<accession>A0A9Q4CAZ4</accession>
<dbReference type="RefSeq" id="WP_248112694.1">
    <property type="nucleotide sequence ID" value="NZ_JALNJB010000001.1"/>
</dbReference>
<reference evidence="3" key="1">
    <citation type="submission" date="2022-11" db="EMBL/GenBank/DDBJ databases">
        <title>Corynebacterium sp. isolated from Penguins.</title>
        <authorList>
            <person name="Sedlar K."/>
            <person name="Svec P."/>
        </authorList>
    </citation>
    <scope>NUCLEOTIDE SEQUENCE</scope>
    <source>
        <strain evidence="3">P5875</strain>
    </source>
</reference>
<keyword evidence="2" id="KW-1133">Transmembrane helix</keyword>
<proteinExistence type="predicted"/>
<feature type="transmembrane region" description="Helical" evidence="2">
    <location>
        <begin position="45"/>
        <end position="65"/>
    </location>
</feature>